<evidence type="ECO:0000256" key="1">
    <source>
        <dbReference type="ARBA" id="ARBA00038308"/>
    </source>
</evidence>
<name>A0A6I6D1B1_9GAMM</name>
<proteinExistence type="inferred from homology"/>
<evidence type="ECO:0000313" key="3">
    <source>
        <dbReference type="Proteomes" id="UP000427716"/>
    </source>
</evidence>
<dbReference type="PANTHER" id="PTHR37528">
    <property type="entry name" value="UPF0149 PROTEIN YGFB"/>
    <property type="match status" value="1"/>
</dbReference>
<gene>
    <name evidence="2" type="ORF">GM160_02790</name>
</gene>
<dbReference type="GO" id="GO:0005829">
    <property type="term" value="C:cytosol"/>
    <property type="evidence" value="ECO:0007669"/>
    <property type="project" value="TreeGrafter"/>
</dbReference>
<dbReference type="InterPro" id="IPR036255">
    <property type="entry name" value="YgfB-like_sf"/>
</dbReference>
<comment type="similarity">
    <text evidence="1">Belongs to the UPF0149 family.</text>
</comment>
<evidence type="ECO:0000313" key="2">
    <source>
        <dbReference type="EMBL" id="QGT77907.1"/>
    </source>
</evidence>
<protein>
    <submittedName>
        <fullName evidence="2">UPF0149 family protein</fullName>
    </submittedName>
</protein>
<dbReference type="AlphaFoldDB" id="A0A6I6D1B1"/>
<dbReference type="Gene3D" id="1.20.120.740">
    <property type="entry name" value="YgfB uncharacterised protein family UPF0149, PF03695"/>
    <property type="match status" value="1"/>
</dbReference>
<sequence length="320" mass="34562">MGQSSRWVSAASFSRRRNWPASSSIRSWLCSISRRSSRFSSASDAACARSSPRSAWARSAAASSRSILSASPSAMMSNLRVKRPCASVGMPGGMTSGREPRSPAKVYHLDSVAVTMCGFTGSGRDDLTRTGEQATGRVMTEYQRLQQALDSIGALANPAEAHGVLIGMWIGGGPAEQSRWLAELVEEDQPPQTVPDDLSGLYQRLVEQVTTADNLGLDLVLPDEEASLKTQVEGLIDFAQGVLYGYAIENGPARRALGDEAREVFDDLGDIAQLDPESVKTENDAFDIHQIEEYLSSALLVMYLQLHPPVPETAGSQRLQ</sequence>
<dbReference type="EMBL" id="CP046415">
    <property type="protein sequence ID" value="QGT77907.1"/>
    <property type="molecule type" value="Genomic_DNA"/>
</dbReference>
<dbReference type="PANTHER" id="PTHR37528:SF1">
    <property type="entry name" value="UPF0149 PROTEIN YGFB"/>
    <property type="match status" value="1"/>
</dbReference>
<dbReference type="InterPro" id="IPR011978">
    <property type="entry name" value="YgfB-like"/>
</dbReference>
<dbReference type="Proteomes" id="UP000427716">
    <property type="component" value="Chromosome"/>
</dbReference>
<accession>A0A6I6D1B1</accession>
<keyword evidence="3" id="KW-1185">Reference proteome</keyword>
<dbReference type="SUPFAM" id="SSF101327">
    <property type="entry name" value="YgfB-like"/>
    <property type="match status" value="1"/>
</dbReference>
<reference evidence="2 3" key="1">
    <citation type="submission" date="2019-11" db="EMBL/GenBank/DDBJ databases">
        <authorList>
            <person name="Zhang J."/>
            <person name="Sun C."/>
        </authorList>
    </citation>
    <scope>NUCLEOTIDE SEQUENCE [LARGE SCALE GENOMIC DNA]</scope>
    <source>
        <strain evidence="3">sp2</strain>
    </source>
</reference>
<organism evidence="2 3">
    <name type="scientific">Guyparkeria halophila</name>
    <dbReference type="NCBI Taxonomy" id="47960"/>
    <lineage>
        <taxon>Bacteria</taxon>
        <taxon>Pseudomonadati</taxon>
        <taxon>Pseudomonadota</taxon>
        <taxon>Gammaproteobacteria</taxon>
        <taxon>Chromatiales</taxon>
        <taxon>Thioalkalibacteraceae</taxon>
        <taxon>Guyparkeria</taxon>
    </lineage>
</organism>
<dbReference type="Pfam" id="PF03695">
    <property type="entry name" value="UPF0149"/>
    <property type="match status" value="1"/>
</dbReference>
<dbReference type="KEGG" id="ghl:GM160_02790"/>